<feature type="compositionally biased region" description="Basic residues" evidence="4">
    <location>
        <begin position="1046"/>
        <end position="1059"/>
    </location>
</feature>
<dbReference type="OrthoDB" id="2897838at2759"/>
<dbReference type="InterPro" id="IPR011010">
    <property type="entry name" value="DNA_brk_join_enz"/>
</dbReference>
<sequence>MPENTKPLLYHFVTEGADLFLNLKEIPRREAVTFKKTTIFTKWKKHESNKAFLKLAGGNMKTCINGRLRLTKFVPRPYEITSQGRTRTLVIPNQESVRERADEVTQQLKEWIKMGSVELWKATTKPWLTAGFILVDRPEKETRICLNGGIMKPLEKVNKPLTSQENSQLIVYLNFDDKSAKENIEEAQSGTLKSRKIASNIKPNAYIKYTFPCKLDSINLAIQLLKKGDLMVKYDDKKGYHQMPLAKDSRKMACFEWGGKTFVNNILCFGLPAAPGIYQSMNQVGINFLRKNGIKATLYLDDRLVVITPKSEAQRKRLIEGKEVCREAWITAATLVALGGFVNIEKSEFIPKQRMEFLGFILDSQTETVEIPQGRWNALKAKLQKAISSQRTSLKELERIRGTQASMAEVFPNMRMLIRQITMLICQAENQGAYEVRATRAVKAEWETWLKFEEAGLKRSWKQQSRQDAGIIIYTDASNHAGAIVVEEWSVSEKFAWDEEYADDHICIKEAVAVKYALEWYAKRLENKRVTFLVDNSSVVDGAVSGSRDAKMNRILVRIWETALRFNMDLKLEWVSTKLQKADEPSRTIDTREQRLTEAGFAYLQAHLQRKLDVDVAATEINRKCRDFISRRKSANAIGEDFLTFPIHELIGRALYAFPPHKITLKYFERLSQIATPWALVSLCYETEPPVLLLAREKGLRIFSIPRDSILTPSKSPSELGYWKIADNIAEIKVITNRLQNSKLEIMEDDGSDTQRVLKTLENHAMRIKHERDIKVAKVPVTEAVYNANKARSCDETRQLQVDIDDLKVDIKYCETDINEIIALLKEARSTLAQSLEIRAKPRAEWTRDEAKFVDANIPSEVKREIADLDKQKIEKYTHKSTLLKIIKEREAKKKELQAGPAGKDVYVRELNSITGQYDHFRLDAGSNLPQPAEASLMDLGREFRAWITDVKTQRTFNKDELLKLLSRYGNAMSPDIKEKATIELLKNKIIRNPELPRKTMLESCIPLMQAQARSDFETALHANTSIPNYKKMLLNPADGSLDQKQHHHKGQQRGKGRRQSYSEEGQNKKAKYQDQGKGQNDNGQKSGDRGGHRGGGRGAYRGGGKGRGGYKGQQNFTKGGQKEGQKATFKDKGGVELMSFLNKQELTELWSIAKILTDEDFDEATDEGKVDIFLERLNNRPLQKAYTYEKAKTIILDVIEDELEKPPTAAIKRKVKLWTTRTARASGKETLQFPKQAEYVTDGEMSLIWGELIKSNKDKAIEAAIAFALCYVTGARMGEALALRYEDAELKKDESREFYSFHIRSSKTDPFCKRLECLTLPLTTPHAIPIALRIRSMFDKNKRGFLFPLLKQNTSTATGFIQRYAKKAGIKKEISAHSGRVSFYVEGRRGGQSQDELAHTLRWMPGSTMPSYYERIHRETCASGAPTVVAETRLRKRSKQASASADSEEETPNSSNNASPERQDEGQEKKAIFQTPDSKRARQHAKSASEPHLGEGKKKAKPILTISSEDEENHDPEARSKLRKRKEKISYSEESELDESTDCAQAKKPTKEGKAVAQALTEIKKEP</sequence>
<evidence type="ECO:0000313" key="7">
    <source>
        <dbReference type="Proteomes" id="UP000001307"/>
    </source>
</evidence>
<evidence type="ECO:0000256" key="2">
    <source>
        <dbReference type="ARBA" id="ARBA00012180"/>
    </source>
</evidence>
<reference evidence="6" key="1">
    <citation type="journal article" date="2010" name="Science">
        <title>Plasticity of animal genome architecture unmasked by rapid evolution of a pelagic tunicate.</title>
        <authorList>
            <person name="Denoeud F."/>
            <person name="Henriet S."/>
            <person name="Mungpakdee S."/>
            <person name="Aury J.M."/>
            <person name="Da Silva C."/>
            <person name="Brinkmann H."/>
            <person name="Mikhaleva J."/>
            <person name="Olsen L.C."/>
            <person name="Jubin C."/>
            <person name="Canestro C."/>
            <person name="Bouquet J.M."/>
            <person name="Danks G."/>
            <person name="Poulain J."/>
            <person name="Campsteijn C."/>
            <person name="Adamski M."/>
            <person name="Cross I."/>
            <person name="Yadetie F."/>
            <person name="Muffato M."/>
            <person name="Louis A."/>
            <person name="Butcher S."/>
            <person name="Tsagkogeorga G."/>
            <person name="Konrad A."/>
            <person name="Singh S."/>
            <person name="Jensen M.F."/>
            <person name="Cong E.H."/>
            <person name="Eikeseth-Otteraa H."/>
            <person name="Noel B."/>
            <person name="Anthouard V."/>
            <person name="Porcel B.M."/>
            <person name="Kachouri-Lafond R."/>
            <person name="Nishino A."/>
            <person name="Ugolini M."/>
            <person name="Chourrout P."/>
            <person name="Nishida H."/>
            <person name="Aasland R."/>
            <person name="Huzurbazar S."/>
            <person name="Westhof E."/>
            <person name="Delsuc F."/>
            <person name="Lehrach H."/>
            <person name="Reinhardt R."/>
            <person name="Weissenbach J."/>
            <person name="Roy S.W."/>
            <person name="Artiguenave F."/>
            <person name="Postlethwait J.H."/>
            <person name="Manak J.R."/>
            <person name="Thompson E.M."/>
            <person name="Jaillon O."/>
            <person name="Du Pasquier L."/>
            <person name="Boudinot P."/>
            <person name="Liberles D.A."/>
            <person name="Volff J.N."/>
            <person name="Philippe H."/>
            <person name="Lenhard B."/>
            <person name="Roest Crollius H."/>
            <person name="Wincker P."/>
            <person name="Chourrout D."/>
        </authorList>
    </citation>
    <scope>NUCLEOTIDE SEQUENCE [LARGE SCALE GENOMIC DNA]</scope>
</reference>
<dbReference type="Pfam" id="PF00078">
    <property type="entry name" value="RVT_1"/>
    <property type="match status" value="1"/>
</dbReference>
<dbReference type="InterPro" id="IPR043502">
    <property type="entry name" value="DNA/RNA_pol_sf"/>
</dbReference>
<keyword evidence="3" id="KW-0233">DNA recombination</keyword>
<dbReference type="CDD" id="cd09275">
    <property type="entry name" value="RNase_HI_RT_DIRS1"/>
    <property type="match status" value="1"/>
</dbReference>
<feature type="compositionally biased region" description="Basic and acidic residues" evidence="4">
    <location>
        <begin position="1462"/>
        <end position="1472"/>
    </location>
</feature>
<dbReference type="InterPro" id="IPR002104">
    <property type="entry name" value="Integrase_catalytic"/>
</dbReference>
<comment type="similarity">
    <text evidence="1">Belongs to the beta type-B retroviral polymerase family. HERV class-II K(HML-2) pol subfamily.</text>
</comment>
<dbReference type="GO" id="GO:0003677">
    <property type="term" value="F:DNA binding"/>
    <property type="evidence" value="ECO:0007669"/>
    <property type="project" value="InterPro"/>
</dbReference>
<keyword evidence="7" id="KW-1185">Reference proteome</keyword>
<feature type="domain" description="Tyr recombinase" evidence="5">
    <location>
        <begin position="1236"/>
        <end position="1427"/>
    </location>
</feature>
<dbReference type="EC" id="3.1.26.4" evidence="2"/>
<dbReference type="Gene3D" id="1.10.443.10">
    <property type="entry name" value="Intergrase catalytic core"/>
    <property type="match status" value="1"/>
</dbReference>
<evidence type="ECO:0000313" key="6">
    <source>
        <dbReference type="EMBL" id="CBY11713.1"/>
    </source>
</evidence>
<dbReference type="SUPFAM" id="SSF56349">
    <property type="entry name" value="DNA breaking-rejoining enzymes"/>
    <property type="match status" value="1"/>
</dbReference>
<feature type="region of interest" description="Disordered" evidence="4">
    <location>
        <begin position="1032"/>
        <end position="1129"/>
    </location>
</feature>
<evidence type="ECO:0000256" key="3">
    <source>
        <dbReference type="ARBA" id="ARBA00023172"/>
    </source>
</evidence>
<organism evidence="6">
    <name type="scientific">Oikopleura dioica</name>
    <name type="common">Tunicate</name>
    <dbReference type="NCBI Taxonomy" id="34765"/>
    <lineage>
        <taxon>Eukaryota</taxon>
        <taxon>Metazoa</taxon>
        <taxon>Chordata</taxon>
        <taxon>Tunicata</taxon>
        <taxon>Appendicularia</taxon>
        <taxon>Copelata</taxon>
        <taxon>Oikopleuridae</taxon>
        <taxon>Oikopleura</taxon>
    </lineage>
</organism>
<evidence type="ECO:0000256" key="1">
    <source>
        <dbReference type="ARBA" id="ARBA00010879"/>
    </source>
</evidence>
<dbReference type="Proteomes" id="UP000001307">
    <property type="component" value="Unassembled WGS sequence"/>
</dbReference>
<feature type="region of interest" description="Disordered" evidence="4">
    <location>
        <begin position="1428"/>
        <end position="1568"/>
    </location>
</feature>
<accession>E4XPC5</accession>
<dbReference type="SUPFAM" id="SSF56672">
    <property type="entry name" value="DNA/RNA polymerases"/>
    <property type="match status" value="1"/>
</dbReference>
<feature type="compositionally biased region" description="Basic and acidic residues" evidence="4">
    <location>
        <begin position="1066"/>
        <end position="1075"/>
    </location>
</feature>
<proteinExistence type="inferred from homology"/>
<dbReference type="EMBL" id="FN653091">
    <property type="protein sequence ID" value="CBY11713.1"/>
    <property type="molecule type" value="Genomic_DNA"/>
</dbReference>
<dbReference type="CDD" id="cd00397">
    <property type="entry name" value="DNA_BRE_C"/>
    <property type="match status" value="1"/>
</dbReference>
<feature type="compositionally biased region" description="Basic and acidic residues" evidence="4">
    <location>
        <begin position="1488"/>
        <end position="1498"/>
    </location>
</feature>
<dbReference type="Pfam" id="PF00589">
    <property type="entry name" value="Phage_integrase"/>
    <property type="match status" value="1"/>
</dbReference>
<evidence type="ECO:0000256" key="4">
    <source>
        <dbReference type="SAM" id="MobiDB-lite"/>
    </source>
</evidence>
<dbReference type="InterPro" id="IPR052055">
    <property type="entry name" value="Hepadnavirus_pol/RT"/>
</dbReference>
<dbReference type="InterPro" id="IPR000477">
    <property type="entry name" value="RT_dom"/>
</dbReference>
<protein>
    <recommendedName>
        <fullName evidence="2">ribonuclease H</fullName>
        <ecNumber evidence="2">3.1.26.4</ecNumber>
    </recommendedName>
</protein>
<dbReference type="Gene3D" id="3.30.70.270">
    <property type="match status" value="1"/>
</dbReference>
<dbReference type="GO" id="GO:0006310">
    <property type="term" value="P:DNA recombination"/>
    <property type="evidence" value="ECO:0007669"/>
    <property type="project" value="UniProtKB-KW"/>
</dbReference>
<dbReference type="InterPro" id="IPR013762">
    <property type="entry name" value="Integrase-like_cat_sf"/>
</dbReference>
<name>E4XPC5_OIKDI</name>
<dbReference type="PANTHER" id="PTHR33050:SF7">
    <property type="entry name" value="RIBONUCLEASE H"/>
    <property type="match status" value="1"/>
</dbReference>
<evidence type="ECO:0000259" key="5">
    <source>
        <dbReference type="PROSITE" id="PS51898"/>
    </source>
</evidence>
<dbReference type="InterPro" id="IPR043128">
    <property type="entry name" value="Rev_trsase/Diguanyl_cyclase"/>
</dbReference>
<dbReference type="InParanoid" id="E4XPC5"/>
<feature type="compositionally biased region" description="Low complexity" evidence="4">
    <location>
        <begin position="1076"/>
        <end position="1086"/>
    </location>
</feature>
<dbReference type="PROSITE" id="PS51898">
    <property type="entry name" value="TYR_RECOMBINASE"/>
    <property type="match status" value="1"/>
</dbReference>
<dbReference type="PANTHER" id="PTHR33050">
    <property type="entry name" value="REVERSE TRANSCRIPTASE DOMAIN-CONTAINING PROTEIN"/>
    <property type="match status" value="1"/>
</dbReference>
<dbReference type="GO" id="GO:0015074">
    <property type="term" value="P:DNA integration"/>
    <property type="evidence" value="ECO:0007669"/>
    <property type="project" value="InterPro"/>
</dbReference>
<dbReference type="Gene3D" id="3.10.10.10">
    <property type="entry name" value="HIV Type 1 Reverse Transcriptase, subunit A, domain 1"/>
    <property type="match status" value="1"/>
</dbReference>
<feature type="compositionally biased region" description="Gly residues" evidence="4">
    <location>
        <begin position="1097"/>
        <end position="1112"/>
    </location>
</feature>
<gene>
    <name evidence="6" type="ORF">GSOID_T00016890001</name>
</gene>
<dbReference type="GO" id="GO:0004523">
    <property type="term" value="F:RNA-DNA hybrid ribonuclease activity"/>
    <property type="evidence" value="ECO:0007669"/>
    <property type="project" value="UniProtKB-EC"/>
</dbReference>